<dbReference type="Pfam" id="PF04998">
    <property type="entry name" value="RNA_pol_Rpb1_5"/>
    <property type="match status" value="1"/>
</dbReference>
<reference evidence="2" key="2">
    <citation type="journal article" date="2014" name="ISME J.">
        <title>Microbial stratification in low pH oxic and suboxic macroscopic growths along an acid mine drainage.</title>
        <authorList>
            <person name="Mendez-Garcia C."/>
            <person name="Mesa V."/>
            <person name="Sprenger R.R."/>
            <person name="Richter M."/>
            <person name="Diez M.S."/>
            <person name="Solano J."/>
            <person name="Bargiela R."/>
            <person name="Golyshina O.V."/>
            <person name="Manteca A."/>
            <person name="Ramos J.L."/>
            <person name="Gallego J.R."/>
            <person name="Llorente I."/>
            <person name="Martins Dos Santos V.A."/>
            <person name="Jensen O.N."/>
            <person name="Pelaez A.I."/>
            <person name="Sanchez J."/>
            <person name="Ferrer M."/>
        </authorList>
    </citation>
    <scope>NUCLEOTIDE SEQUENCE</scope>
</reference>
<dbReference type="EMBL" id="AUZX01007152">
    <property type="protein sequence ID" value="EQD60653.1"/>
    <property type="molecule type" value="Genomic_DNA"/>
</dbReference>
<protein>
    <submittedName>
        <fullName evidence="2">RNA polymerase Rpb1, domain protein 5 domain protein</fullName>
        <ecNumber evidence="2">2.7.7.6</ecNumber>
    </submittedName>
</protein>
<dbReference type="EC" id="2.7.7.6" evidence="2"/>
<reference evidence="2" key="1">
    <citation type="submission" date="2013-08" db="EMBL/GenBank/DDBJ databases">
        <authorList>
            <person name="Mendez C."/>
            <person name="Richter M."/>
            <person name="Ferrer M."/>
            <person name="Sanchez J."/>
        </authorList>
    </citation>
    <scope>NUCLEOTIDE SEQUENCE</scope>
</reference>
<dbReference type="GO" id="GO:0006351">
    <property type="term" value="P:DNA-templated transcription"/>
    <property type="evidence" value="ECO:0007669"/>
    <property type="project" value="InterPro"/>
</dbReference>
<keyword evidence="2" id="KW-0548">Nucleotidyltransferase</keyword>
<gene>
    <name evidence="2" type="ORF">B1A_10045</name>
</gene>
<dbReference type="GO" id="GO:0003677">
    <property type="term" value="F:DNA binding"/>
    <property type="evidence" value="ECO:0007669"/>
    <property type="project" value="InterPro"/>
</dbReference>
<evidence type="ECO:0000259" key="1">
    <source>
        <dbReference type="Pfam" id="PF04998"/>
    </source>
</evidence>
<accession>T1AWD5</accession>
<name>T1AWD5_9ZZZZ</name>
<comment type="caution">
    <text evidence="2">The sequence shown here is derived from an EMBL/GenBank/DDBJ whole genome shotgun (WGS) entry which is preliminary data.</text>
</comment>
<dbReference type="GO" id="GO:0003899">
    <property type="term" value="F:DNA-directed RNA polymerase activity"/>
    <property type="evidence" value="ECO:0007669"/>
    <property type="project" value="UniProtKB-EC"/>
</dbReference>
<feature type="non-terminal residue" evidence="2">
    <location>
        <position position="85"/>
    </location>
</feature>
<sequence>MKTANSGYLTRRLVDVAQDVIITEEDCGTVHGIEVSALVEGGETIEPLEERILGRVASEDISSTYGLVGSRKKGQEILVSAGDEI</sequence>
<dbReference type="InterPro" id="IPR007081">
    <property type="entry name" value="RNA_pol_Rpb1_5"/>
</dbReference>
<keyword evidence="2" id="KW-0808">Transferase</keyword>
<dbReference type="AlphaFoldDB" id="T1AWD5"/>
<organism evidence="2">
    <name type="scientific">mine drainage metagenome</name>
    <dbReference type="NCBI Taxonomy" id="410659"/>
    <lineage>
        <taxon>unclassified sequences</taxon>
        <taxon>metagenomes</taxon>
        <taxon>ecological metagenomes</taxon>
    </lineage>
</organism>
<dbReference type="SUPFAM" id="SSF64484">
    <property type="entry name" value="beta and beta-prime subunits of DNA dependent RNA-polymerase"/>
    <property type="match status" value="1"/>
</dbReference>
<feature type="domain" description="RNA polymerase Rpb1" evidence="1">
    <location>
        <begin position="1"/>
        <end position="58"/>
    </location>
</feature>
<proteinExistence type="predicted"/>
<evidence type="ECO:0000313" key="2">
    <source>
        <dbReference type="EMBL" id="EQD60653.1"/>
    </source>
</evidence>